<dbReference type="SUPFAM" id="SSF53335">
    <property type="entry name" value="S-adenosyl-L-methionine-dependent methyltransferases"/>
    <property type="match status" value="1"/>
</dbReference>
<dbReference type="CDD" id="cd02440">
    <property type="entry name" value="AdoMet_MTases"/>
    <property type="match status" value="1"/>
</dbReference>
<dbReference type="Proteomes" id="UP000249396">
    <property type="component" value="Unassembled WGS sequence"/>
</dbReference>
<organism evidence="4 5">
    <name type="scientific">Candidatus Methylumidiphilus alinenensis</name>
    <dbReference type="NCBI Taxonomy" id="2202197"/>
    <lineage>
        <taxon>Bacteria</taxon>
        <taxon>Pseudomonadati</taxon>
        <taxon>Pseudomonadota</taxon>
        <taxon>Gammaproteobacteria</taxon>
        <taxon>Methylococcales</taxon>
        <taxon>Candidatus Methylumidiphilus</taxon>
    </lineage>
</organism>
<accession>A0A2W4RU05</accession>
<reference evidence="4 5" key="1">
    <citation type="journal article" date="2018" name="Aquat. Microb. Ecol.">
        <title>Gammaproteobacterial methanotrophs dominate.</title>
        <authorList>
            <person name="Rissanen A.J."/>
            <person name="Saarenheimo J."/>
            <person name="Tiirola M."/>
            <person name="Peura S."/>
            <person name="Aalto S.L."/>
            <person name="Karvinen A."/>
            <person name="Nykanen H."/>
        </authorList>
    </citation>
    <scope>NUCLEOTIDE SEQUENCE [LARGE SCALE GENOMIC DNA]</scope>
    <source>
        <strain evidence="4">AMbin10</strain>
    </source>
</reference>
<dbReference type="Pfam" id="PF19587">
    <property type="entry name" value="DUF6094"/>
    <property type="match status" value="1"/>
</dbReference>
<dbReference type="InterPro" id="IPR002052">
    <property type="entry name" value="DNA_methylase_N6_adenine_CS"/>
</dbReference>
<keyword evidence="1 4" id="KW-0489">Methyltransferase</keyword>
<keyword evidence="2 4" id="KW-0808">Transferase</keyword>
<dbReference type="Gene3D" id="3.40.50.150">
    <property type="entry name" value="Vaccinia Virus protein VP39"/>
    <property type="match status" value="1"/>
</dbReference>
<gene>
    <name evidence="4" type="ORF">DM484_05335</name>
</gene>
<feature type="domain" description="DUF6094" evidence="3">
    <location>
        <begin position="7"/>
        <end position="211"/>
    </location>
</feature>
<proteinExistence type="predicted"/>
<evidence type="ECO:0000256" key="1">
    <source>
        <dbReference type="ARBA" id="ARBA00022603"/>
    </source>
</evidence>
<dbReference type="InterPro" id="IPR046076">
    <property type="entry name" value="DUF6094"/>
</dbReference>
<sequence length="367" mass="41062">MALMFQRLAKNFAKNGYYPTDAETLARVLCMLEPCEQGNMRIIDPCAGEGAALAECKHALGAGRTEAFAIEFERERAWHAKEILDRALQGDFQETIVSPRSFGLLWLNPPYGDLVGDQAATGDAKKGRQRLEKLFYQRAVRLLQPGGVMVLIVPHYALDKEFAGWVSGHFQRVAAYLSPEQQFKQAVVVGIRATDPPGEESRQARFQLGRVCTGDDSTVLPECWSGEPYRVPRASDKVPNFQAIRIDPAQLQEEIQRYPCLWPQFEMHFGKAGKTRRQPLRALSRWHLALSLAAGQVSGVVRSNDGKRVYVIKGDTFKKKNVVTTFEALPSGRQREIRTATDVFVPVIRALDFTPDSPSFGEALVIR</sequence>
<dbReference type="GO" id="GO:0008168">
    <property type="term" value="F:methyltransferase activity"/>
    <property type="evidence" value="ECO:0007669"/>
    <property type="project" value="UniProtKB-KW"/>
</dbReference>
<dbReference type="PRINTS" id="PR00507">
    <property type="entry name" value="N12N6MTFRASE"/>
</dbReference>
<dbReference type="AlphaFoldDB" id="A0A2W4RU05"/>
<protein>
    <submittedName>
        <fullName evidence="4">SAM-dependent methyltransferase</fullName>
    </submittedName>
</protein>
<evidence type="ECO:0000259" key="3">
    <source>
        <dbReference type="Pfam" id="PF19587"/>
    </source>
</evidence>
<dbReference type="EMBL" id="QJPH01000194">
    <property type="protein sequence ID" value="PZN83068.1"/>
    <property type="molecule type" value="Genomic_DNA"/>
</dbReference>
<evidence type="ECO:0000313" key="4">
    <source>
        <dbReference type="EMBL" id="PZN83068.1"/>
    </source>
</evidence>
<dbReference type="InterPro" id="IPR029063">
    <property type="entry name" value="SAM-dependent_MTases_sf"/>
</dbReference>
<dbReference type="GO" id="GO:0032259">
    <property type="term" value="P:methylation"/>
    <property type="evidence" value="ECO:0007669"/>
    <property type="project" value="UniProtKB-KW"/>
</dbReference>
<dbReference type="PROSITE" id="PS00092">
    <property type="entry name" value="N6_MTASE"/>
    <property type="match status" value="1"/>
</dbReference>
<evidence type="ECO:0000313" key="5">
    <source>
        <dbReference type="Proteomes" id="UP000249396"/>
    </source>
</evidence>
<dbReference type="GO" id="GO:0003676">
    <property type="term" value="F:nucleic acid binding"/>
    <property type="evidence" value="ECO:0007669"/>
    <property type="project" value="InterPro"/>
</dbReference>
<comment type="caution">
    <text evidence="4">The sequence shown here is derived from an EMBL/GenBank/DDBJ whole genome shotgun (WGS) entry which is preliminary data.</text>
</comment>
<name>A0A2W4RU05_9GAMM</name>
<evidence type="ECO:0000256" key="2">
    <source>
        <dbReference type="ARBA" id="ARBA00022679"/>
    </source>
</evidence>